<protein>
    <recommendedName>
        <fullName evidence="6">HMG box domain-containing protein</fullName>
    </recommendedName>
</protein>
<evidence type="ECO:0000256" key="2">
    <source>
        <dbReference type="ARBA" id="ARBA00023125"/>
    </source>
</evidence>
<dbReference type="GO" id="GO:0030182">
    <property type="term" value="P:neuron differentiation"/>
    <property type="evidence" value="ECO:0007669"/>
    <property type="project" value="TreeGrafter"/>
</dbReference>
<dbReference type="PROSITE" id="PS50118">
    <property type="entry name" value="HMG_BOX_2"/>
    <property type="match status" value="1"/>
</dbReference>
<dbReference type="PANTHER" id="PTHR10270">
    <property type="entry name" value="SOX TRANSCRIPTION FACTOR"/>
    <property type="match status" value="1"/>
</dbReference>
<keyword evidence="4 5" id="KW-0539">Nucleus</keyword>
<dbReference type="GO" id="GO:0001228">
    <property type="term" value="F:DNA-binding transcription activator activity, RNA polymerase II-specific"/>
    <property type="evidence" value="ECO:0007669"/>
    <property type="project" value="TreeGrafter"/>
</dbReference>
<evidence type="ECO:0000256" key="1">
    <source>
        <dbReference type="ARBA" id="ARBA00023015"/>
    </source>
</evidence>
<dbReference type="GO" id="GO:0007420">
    <property type="term" value="P:brain development"/>
    <property type="evidence" value="ECO:0007669"/>
    <property type="project" value="TreeGrafter"/>
</dbReference>
<dbReference type="PANTHER" id="PTHR10270:SF323">
    <property type="entry name" value="TRANSCRIPTION FACTOR SOX-14-RELATED"/>
    <property type="match status" value="1"/>
</dbReference>
<dbReference type="GO" id="GO:0005634">
    <property type="term" value="C:nucleus"/>
    <property type="evidence" value="ECO:0007669"/>
    <property type="project" value="UniProtKB-UniRule"/>
</dbReference>
<keyword evidence="3" id="KW-0804">Transcription</keyword>
<dbReference type="FunFam" id="1.10.30.10:FF:000003">
    <property type="entry name" value="Putative transcription factor SOX-6"/>
    <property type="match status" value="1"/>
</dbReference>
<dbReference type="Proteomes" id="UP000580250">
    <property type="component" value="Unassembled WGS sequence"/>
</dbReference>
<dbReference type="EMBL" id="CAJEWN010000686">
    <property type="protein sequence ID" value="CAD2188341.1"/>
    <property type="molecule type" value="Genomic_DNA"/>
</dbReference>
<feature type="DNA-binding region" description="HMG box" evidence="5">
    <location>
        <begin position="178"/>
        <end position="246"/>
    </location>
</feature>
<organism evidence="7 8">
    <name type="scientific">Meloidogyne enterolobii</name>
    <name type="common">Root-knot nematode worm</name>
    <name type="synonym">Meloidogyne mayaguensis</name>
    <dbReference type="NCBI Taxonomy" id="390850"/>
    <lineage>
        <taxon>Eukaryota</taxon>
        <taxon>Metazoa</taxon>
        <taxon>Ecdysozoa</taxon>
        <taxon>Nematoda</taxon>
        <taxon>Chromadorea</taxon>
        <taxon>Rhabditida</taxon>
        <taxon>Tylenchina</taxon>
        <taxon>Tylenchomorpha</taxon>
        <taxon>Tylenchoidea</taxon>
        <taxon>Meloidogynidae</taxon>
        <taxon>Meloidogyninae</taxon>
        <taxon>Meloidogyne</taxon>
    </lineage>
</organism>
<name>A0A6V7WMW9_MELEN</name>
<evidence type="ECO:0000259" key="6">
    <source>
        <dbReference type="PROSITE" id="PS50118"/>
    </source>
</evidence>
<dbReference type="CDD" id="cd22029">
    <property type="entry name" value="HMG-box_SoxC"/>
    <property type="match status" value="1"/>
</dbReference>
<feature type="domain" description="HMG box" evidence="6">
    <location>
        <begin position="178"/>
        <end position="246"/>
    </location>
</feature>
<dbReference type="SUPFAM" id="SSF47095">
    <property type="entry name" value="HMG-box"/>
    <property type="match status" value="1"/>
</dbReference>
<dbReference type="Pfam" id="PF00505">
    <property type="entry name" value="HMG_box"/>
    <property type="match status" value="1"/>
</dbReference>
<evidence type="ECO:0000256" key="3">
    <source>
        <dbReference type="ARBA" id="ARBA00023163"/>
    </source>
</evidence>
<accession>A0A6V7WMW9</accession>
<dbReference type="GO" id="GO:0000122">
    <property type="term" value="P:negative regulation of transcription by RNA polymerase II"/>
    <property type="evidence" value="ECO:0007669"/>
    <property type="project" value="TreeGrafter"/>
</dbReference>
<dbReference type="AlphaFoldDB" id="A0A6V7WMW9"/>
<dbReference type="SMART" id="SM00398">
    <property type="entry name" value="HMG"/>
    <property type="match status" value="1"/>
</dbReference>
<reference evidence="7 8" key="1">
    <citation type="submission" date="2020-08" db="EMBL/GenBank/DDBJ databases">
        <authorList>
            <person name="Koutsovoulos G."/>
            <person name="Danchin GJ E."/>
        </authorList>
    </citation>
    <scope>NUCLEOTIDE SEQUENCE [LARGE SCALE GENOMIC DNA]</scope>
</reference>
<keyword evidence="1" id="KW-0805">Transcription regulation</keyword>
<dbReference type="GO" id="GO:0000978">
    <property type="term" value="F:RNA polymerase II cis-regulatory region sequence-specific DNA binding"/>
    <property type="evidence" value="ECO:0007669"/>
    <property type="project" value="TreeGrafter"/>
</dbReference>
<comment type="caution">
    <text evidence="7">The sequence shown here is derived from an EMBL/GenBank/DDBJ whole genome shotgun (WGS) entry which is preliminary data.</text>
</comment>
<evidence type="ECO:0000256" key="5">
    <source>
        <dbReference type="PROSITE-ProRule" id="PRU00267"/>
    </source>
</evidence>
<gene>
    <name evidence="7" type="ORF">MENT_LOCUS40985</name>
</gene>
<keyword evidence="2 5" id="KW-0238">DNA-binding</keyword>
<dbReference type="InterPro" id="IPR036910">
    <property type="entry name" value="HMG_box_dom_sf"/>
</dbReference>
<evidence type="ECO:0000256" key="4">
    <source>
        <dbReference type="ARBA" id="ARBA00023242"/>
    </source>
</evidence>
<proteinExistence type="predicted"/>
<dbReference type="InterPro" id="IPR050140">
    <property type="entry name" value="SRY-related_HMG-box_TF-like"/>
</dbReference>
<evidence type="ECO:0000313" key="7">
    <source>
        <dbReference type="EMBL" id="CAD2188341.1"/>
    </source>
</evidence>
<sequence>MLVGADGEKAASSNLNSPRNVVPGLIPKIEQQQQNLNDSPSPFFLPTHFPEMPGAAMFFGAADFNPAHCFNDGNPNLDLAAFYAAQQQMFWPNADDLKIVNTMNEGVMDEETAKLFEQQIAEHSAAIVGQSLPSENDPTSNISSVPLLSNNNWPDQIHKQPFQPYTNATKCKKSGNHIKRPMNAFMVWSRDERLKICSVQPDKHNAEISKELGFRWKSMTKEDKRPYEIKAEELRQLHCLEYPDYKYRPRKKIKKQDTQKPQLTIQKDRERLPLNRSANGINMRSNNNTNNNNNNNYQSFLNYGAPIENRGQQQQFEHLDTKQTQQQYFHQTQQTLFEETQQLMQETSPHFQQTSLLNSSLNSPQQTIQTQQFFTGFADTASTSGVQNQHSTYSAYNPPQIPQHSSPVSFQMPGISGLVVPQQQQPSTMQSSNERQIYGQNEQQQIGVFPSQQPVQQFYLIDQ</sequence>
<evidence type="ECO:0000313" key="8">
    <source>
        <dbReference type="Proteomes" id="UP000580250"/>
    </source>
</evidence>
<dbReference type="Gene3D" id="1.10.30.10">
    <property type="entry name" value="High mobility group box domain"/>
    <property type="match status" value="1"/>
</dbReference>
<dbReference type="InterPro" id="IPR009071">
    <property type="entry name" value="HMG_box_dom"/>
</dbReference>
<dbReference type="OrthoDB" id="6247875at2759"/>